<evidence type="ECO:0000313" key="3">
    <source>
        <dbReference type="WBParaSite" id="NBR_0001160801-mRNA-1"/>
    </source>
</evidence>
<sequence>MTISHAKTIEQYRALADQKEMEHENEADSVAREETFCGAPAEKAWPPAGNTHYVQRVLSFDIMQTRPLMMFGLQNSVVFGYLNRDATER</sequence>
<dbReference type="EMBL" id="UYSL01020561">
    <property type="protein sequence ID" value="VDL75198.1"/>
    <property type="molecule type" value="Genomic_DNA"/>
</dbReference>
<organism evidence="3">
    <name type="scientific">Nippostrongylus brasiliensis</name>
    <name type="common">Rat hookworm</name>
    <dbReference type="NCBI Taxonomy" id="27835"/>
    <lineage>
        <taxon>Eukaryota</taxon>
        <taxon>Metazoa</taxon>
        <taxon>Ecdysozoa</taxon>
        <taxon>Nematoda</taxon>
        <taxon>Chromadorea</taxon>
        <taxon>Rhabditida</taxon>
        <taxon>Rhabditina</taxon>
        <taxon>Rhabditomorpha</taxon>
        <taxon>Strongyloidea</taxon>
        <taxon>Heligmosomidae</taxon>
        <taxon>Nippostrongylus</taxon>
    </lineage>
</organism>
<reference evidence="1 2" key="2">
    <citation type="submission" date="2018-11" db="EMBL/GenBank/DDBJ databases">
        <authorList>
            <consortium name="Pathogen Informatics"/>
        </authorList>
    </citation>
    <scope>NUCLEOTIDE SEQUENCE [LARGE SCALE GENOMIC DNA]</scope>
</reference>
<evidence type="ECO:0000313" key="2">
    <source>
        <dbReference type="Proteomes" id="UP000271162"/>
    </source>
</evidence>
<proteinExistence type="predicted"/>
<dbReference type="AlphaFoldDB" id="A0A0N4Y6A7"/>
<accession>A0A0N4Y6A7</accession>
<reference evidence="3" key="1">
    <citation type="submission" date="2017-02" db="UniProtKB">
        <authorList>
            <consortium name="WormBaseParasite"/>
        </authorList>
    </citation>
    <scope>IDENTIFICATION</scope>
</reference>
<dbReference type="Proteomes" id="UP000271162">
    <property type="component" value="Unassembled WGS sequence"/>
</dbReference>
<evidence type="ECO:0000313" key="1">
    <source>
        <dbReference type="EMBL" id="VDL75198.1"/>
    </source>
</evidence>
<name>A0A0N4Y6A7_NIPBR</name>
<gene>
    <name evidence="1" type="ORF">NBR_LOCUS11609</name>
</gene>
<protein>
    <submittedName>
        <fullName evidence="3">ABC transporter</fullName>
    </submittedName>
</protein>
<dbReference type="WBParaSite" id="NBR_0001160801-mRNA-1">
    <property type="protein sequence ID" value="NBR_0001160801-mRNA-1"/>
    <property type="gene ID" value="NBR_0001160801"/>
</dbReference>
<keyword evidence="2" id="KW-1185">Reference proteome</keyword>